<dbReference type="InterPro" id="IPR001713">
    <property type="entry name" value="Prot_inh_stefin"/>
</dbReference>
<dbReference type="Proteomes" id="UP000192578">
    <property type="component" value="Unassembled WGS sequence"/>
</dbReference>
<comment type="caution">
    <text evidence="3">The sequence shown here is derived from an EMBL/GenBank/DDBJ whole genome shotgun (WGS) entry which is preliminary data.</text>
</comment>
<keyword evidence="4" id="KW-1185">Reference proteome</keyword>
<evidence type="ECO:0000313" key="3">
    <source>
        <dbReference type="EMBL" id="OQV19575.1"/>
    </source>
</evidence>
<evidence type="ECO:0000256" key="1">
    <source>
        <dbReference type="ARBA" id="ARBA00009403"/>
    </source>
</evidence>
<reference evidence="4" key="1">
    <citation type="submission" date="2017-01" db="EMBL/GenBank/DDBJ databases">
        <title>Comparative genomics of anhydrobiosis in the tardigrade Hypsibius dujardini.</title>
        <authorList>
            <person name="Yoshida Y."/>
            <person name="Koutsovoulos G."/>
            <person name="Laetsch D."/>
            <person name="Stevens L."/>
            <person name="Kumar S."/>
            <person name="Horikawa D."/>
            <person name="Ishino K."/>
            <person name="Komine S."/>
            <person name="Tomita M."/>
            <person name="Blaxter M."/>
            <person name="Arakawa K."/>
        </authorList>
    </citation>
    <scope>NUCLEOTIDE SEQUENCE [LARGE SCALE GENOMIC DNA]</scope>
    <source>
        <strain evidence="4">Z151</strain>
    </source>
</reference>
<dbReference type="PRINTS" id="PR00295">
    <property type="entry name" value="STEFINA"/>
</dbReference>
<organism evidence="3 4">
    <name type="scientific">Hypsibius exemplaris</name>
    <name type="common">Freshwater tardigrade</name>
    <dbReference type="NCBI Taxonomy" id="2072580"/>
    <lineage>
        <taxon>Eukaryota</taxon>
        <taxon>Metazoa</taxon>
        <taxon>Ecdysozoa</taxon>
        <taxon>Tardigrada</taxon>
        <taxon>Eutardigrada</taxon>
        <taxon>Parachela</taxon>
        <taxon>Hypsibioidea</taxon>
        <taxon>Hypsibiidae</taxon>
        <taxon>Hypsibius</taxon>
    </lineage>
</organism>
<proteinExistence type="inferred from homology"/>
<dbReference type="SUPFAM" id="SSF54403">
    <property type="entry name" value="Cystatin/monellin"/>
    <property type="match status" value="1"/>
</dbReference>
<keyword evidence="2" id="KW-0732">Signal</keyword>
<name>A0A1W0WWL7_HYPEX</name>
<dbReference type="AlphaFoldDB" id="A0A1W0WWL7"/>
<feature type="chain" id="PRO_5012867921" description="Cystatin domain-containing protein" evidence="2">
    <location>
        <begin position="21"/>
        <end position="126"/>
    </location>
</feature>
<dbReference type="InterPro" id="IPR046350">
    <property type="entry name" value="Cystatin_sf"/>
</dbReference>
<feature type="signal peptide" evidence="2">
    <location>
        <begin position="1"/>
        <end position="20"/>
    </location>
</feature>
<protein>
    <recommendedName>
        <fullName evidence="5">Cystatin domain-containing protein</fullName>
    </recommendedName>
</protein>
<dbReference type="GO" id="GO:0004866">
    <property type="term" value="F:endopeptidase inhibitor activity"/>
    <property type="evidence" value="ECO:0007669"/>
    <property type="project" value="InterPro"/>
</dbReference>
<sequence>MFRISGICFLVSLSVATIAAQLHHNWQDSPRIVGGQTEARQPTAETQLLAESLRSQVEAQFGGQPLNPYQLVDFTTQVVAGTNWYFKILVGYNGKPFGLVLVSAFEPLGSGRQPLQLTGVQNMQSS</sequence>
<dbReference type="Gene3D" id="3.10.450.10">
    <property type="match status" value="1"/>
</dbReference>
<evidence type="ECO:0000256" key="2">
    <source>
        <dbReference type="SAM" id="SignalP"/>
    </source>
</evidence>
<accession>A0A1W0WWL7</accession>
<dbReference type="EMBL" id="MTYJ01000037">
    <property type="protein sequence ID" value="OQV19575.1"/>
    <property type="molecule type" value="Genomic_DNA"/>
</dbReference>
<evidence type="ECO:0000313" key="4">
    <source>
        <dbReference type="Proteomes" id="UP000192578"/>
    </source>
</evidence>
<evidence type="ECO:0008006" key="5">
    <source>
        <dbReference type="Google" id="ProtNLM"/>
    </source>
</evidence>
<dbReference type="OrthoDB" id="6115262at2759"/>
<comment type="similarity">
    <text evidence="1">Belongs to the cystatin family.</text>
</comment>
<gene>
    <name evidence="3" type="ORF">BV898_06349</name>
</gene>